<evidence type="ECO:0000256" key="1">
    <source>
        <dbReference type="SAM" id="MobiDB-lite"/>
    </source>
</evidence>
<dbReference type="EMBL" id="CP000830">
    <property type="protein sequence ID" value="ABV94273.1"/>
    <property type="molecule type" value="Genomic_DNA"/>
</dbReference>
<dbReference type="RefSeq" id="WP_012179201.1">
    <property type="nucleotide sequence ID" value="NC_009952.1"/>
</dbReference>
<sequence>MRVLSAGGLNEGVRRCVEAFASSTLRADTTAQLGCISVGAAVPTGAPRYDLSSESSLYCTLTAAEALIHNRASSGMKIARLIERLGLSEITSTKTIRTQTGAENMEALARRRSARPLGFRQVTEIRLHAHLGIELAGILPDDLVPRTCCSAGLSNTGHHDEPHLECSPISAPRRAGEYSQMRV</sequence>
<dbReference type="OrthoDB" id="8216219at2"/>
<evidence type="ECO:0000313" key="2">
    <source>
        <dbReference type="EMBL" id="ABV94273.1"/>
    </source>
</evidence>
<dbReference type="AlphaFoldDB" id="A8LSS4"/>
<organism evidence="2 3">
    <name type="scientific">Dinoroseobacter shibae (strain DSM 16493 / NCIMB 14021 / DFL 12)</name>
    <dbReference type="NCBI Taxonomy" id="398580"/>
    <lineage>
        <taxon>Bacteria</taxon>
        <taxon>Pseudomonadati</taxon>
        <taxon>Pseudomonadota</taxon>
        <taxon>Alphaproteobacteria</taxon>
        <taxon>Rhodobacterales</taxon>
        <taxon>Roseobacteraceae</taxon>
        <taxon>Dinoroseobacter</taxon>
    </lineage>
</organism>
<dbReference type="Proteomes" id="UP000006833">
    <property type="component" value="Chromosome"/>
</dbReference>
<protein>
    <submittedName>
        <fullName evidence="2">Uncharacterized protein</fullName>
    </submittedName>
</protein>
<name>A8LSS4_DINSH</name>
<dbReference type="STRING" id="398580.Dshi_2540"/>
<dbReference type="HOGENOM" id="CLU_1472970_0_0_5"/>
<proteinExistence type="predicted"/>
<feature type="region of interest" description="Disordered" evidence="1">
    <location>
        <begin position="156"/>
        <end position="183"/>
    </location>
</feature>
<dbReference type="eggNOG" id="COG0725">
    <property type="taxonomic scope" value="Bacteria"/>
</dbReference>
<keyword evidence="3" id="KW-1185">Reference proteome</keyword>
<evidence type="ECO:0000313" key="3">
    <source>
        <dbReference type="Proteomes" id="UP000006833"/>
    </source>
</evidence>
<dbReference type="KEGG" id="dsh:Dshi_2540"/>
<reference evidence="3" key="1">
    <citation type="journal article" date="2010" name="ISME J.">
        <title>The complete genome sequence of the algal symbiont Dinoroseobacter shibae: a hitchhiker's guide to life in the sea.</title>
        <authorList>
            <person name="Wagner-Dobler I."/>
            <person name="Ballhausen B."/>
            <person name="Berger M."/>
            <person name="Brinkhoff T."/>
            <person name="Buchholz I."/>
            <person name="Bunk B."/>
            <person name="Cypionka H."/>
            <person name="Daniel R."/>
            <person name="Drepper T."/>
            <person name="Gerdts G."/>
            <person name="Hahnke S."/>
            <person name="Han C."/>
            <person name="Jahn D."/>
            <person name="Kalhoefer D."/>
            <person name="Kiss H."/>
            <person name="Klenk H.P."/>
            <person name="Kyrpides N."/>
            <person name="Liebl W."/>
            <person name="Liesegang H."/>
            <person name="Meincke L."/>
            <person name="Pati A."/>
            <person name="Petersen J."/>
            <person name="Piekarski T."/>
            <person name="Pommerenke C."/>
            <person name="Pradella S."/>
            <person name="Pukall R."/>
            <person name="Rabus R."/>
            <person name="Stackebrandt E."/>
            <person name="Thole S."/>
            <person name="Thompson L."/>
            <person name="Tielen P."/>
            <person name="Tomasch J."/>
            <person name="von Jan M."/>
            <person name="Wanphrut N."/>
            <person name="Wichels A."/>
            <person name="Zech H."/>
            <person name="Simon M."/>
        </authorList>
    </citation>
    <scope>NUCLEOTIDE SEQUENCE [LARGE SCALE GENOMIC DNA]</scope>
    <source>
        <strain evidence="3">DSM 16493 / NCIMB 14021 / DFL 12</strain>
    </source>
</reference>
<gene>
    <name evidence="2" type="ordered locus">Dshi_2540</name>
</gene>
<accession>A8LSS4</accession>